<evidence type="ECO:0000313" key="3">
    <source>
        <dbReference type="Proteomes" id="UP000288102"/>
    </source>
</evidence>
<reference evidence="3" key="1">
    <citation type="journal article" date="2019" name="Syst. Appl. Microbiol.">
        <title>Flavobacterium circumlabens sp. nov. and Flavobacterium cupreum sp. nov., two psychrotrophic species isolated from Antarctic environmental samples.</title>
        <authorList>
            <person name="Kralova S."/>
            <person name="Busse H.-J."/>
            <person name="Svec P."/>
            <person name="Maslanova I."/>
            <person name="Stankova E."/>
            <person name="Bartak M."/>
            <person name="Sedlacek I."/>
        </authorList>
    </citation>
    <scope>NUCLEOTIDE SEQUENCE [LARGE SCALE GENOMIC DNA]</scope>
    <source>
        <strain evidence="3">CCM 8825</strain>
    </source>
</reference>
<dbReference type="EMBL" id="QWDM01000001">
    <property type="protein sequence ID" value="RUT72494.1"/>
    <property type="molecule type" value="Genomic_DNA"/>
</dbReference>
<keyword evidence="3" id="KW-1185">Reference proteome</keyword>
<proteinExistence type="predicted"/>
<comment type="caution">
    <text evidence="2">The sequence shown here is derived from an EMBL/GenBank/DDBJ whole genome shotgun (WGS) entry which is preliminary data.</text>
</comment>
<dbReference type="AlphaFoldDB" id="A0A434ADR1"/>
<name>A0A434ADR1_9FLAO</name>
<dbReference type="InterPro" id="IPR032710">
    <property type="entry name" value="NTF2-like_dom_sf"/>
</dbReference>
<dbReference type="SUPFAM" id="SSF54427">
    <property type="entry name" value="NTF2-like"/>
    <property type="match status" value="1"/>
</dbReference>
<gene>
    <name evidence="2" type="ORF">D0817_02500</name>
</gene>
<accession>A0A434ADR1</accession>
<dbReference type="Pfam" id="PF12680">
    <property type="entry name" value="SnoaL_2"/>
    <property type="match status" value="1"/>
</dbReference>
<dbReference type="Gene3D" id="3.10.450.50">
    <property type="match status" value="1"/>
</dbReference>
<dbReference type="RefSeq" id="WP_127336796.1">
    <property type="nucleotide sequence ID" value="NZ_QWDM01000001.1"/>
</dbReference>
<protein>
    <submittedName>
        <fullName evidence="2">Nuclear transport factor 2 family protein</fullName>
    </submittedName>
</protein>
<evidence type="ECO:0000259" key="1">
    <source>
        <dbReference type="Pfam" id="PF12680"/>
    </source>
</evidence>
<sequence>MEETVIRSKMKTLQLIAVVLLTGFSLQAQVYTDEEINTKQTADKFFGSIGAKDPEKIASMVSENVDWYIFESKYMPWTGHRSKREEISELFKTLFSYFIDGSKKLEVQSFLVRGNEVAVFGFVERTVKKNGKHFKMPLAIHITITNNLISKFSLYEETLIIEKVLK</sequence>
<evidence type="ECO:0000313" key="2">
    <source>
        <dbReference type="EMBL" id="RUT72494.1"/>
    </source>
</evidence>
<dbReference type="InterPro" id="IPR037401">
    <property type="entry name" value="SnoaL-like"/>
</dbReference>
<organism evidence="2 3">
    <name type="scientific">Flavobacterium cupreum</name>
    <dbReference type="NCBI Taxonomy" id="2133766"/>
    <lineage>
        <taxon>Bacteria</taxon>
        <taxon>Pseudomonadati</taxon>
        <taxon>Bacteroidota</taxon>
        <taxon>Flavobacteriia</taxon>
        <taxon>Flavobacteriales</taxon>
        <taxon>Flavobacteriaceae</taxon>
        <taxon>Flavobacterium</taxon>
    </lineage>
</organism>
<dbReference type="OrthoDB" id="8722217at2"/>
<dbReference type="Proteomes" id="UP000288102">
    <property type="component" value="Unassembled WGS sequence"/>
</dbReference>
<feature type="domain" description="SnoaL-like" evidence="1">
    <location>
        <begin position="44"/>
        <end position="150"/>
    </location>
</feature>